<sequence length="91" mass="10584">MFFVWKIHTANAFTATNKGFLYVDQRDIIALADGDATEAEIRLKPKAEYEKAMIELKAIEQEFDETIQTTQKSIWEMVEKDQELAKRISEL</sequence>
<reference evidence="1 2" key="1">
    <citation type="journal article" date="2014" name="Int. J. Syst. Evol. Microbiol.">
        <title>Listeria floridensis sp. nov., Listeria aquatica sp. nov., Listeria cornellensis sp. nov., Listeria riparia sp. nov. and Listeria grandensis sp. nov., from agricultural and natural environments.</title>
        <authorList>
            <person name="den Bakker H.C."/>
            <person name="Warchocki S."/>
            <person name="Wright E.M."/>
            <person name="Allred A.F."/>
            <person name="Ahlstrom C."/>
            <person name="Manuel C.S."/>
            <person name="Stasiewicz M.J."/>
            <person name="Burrell A."/>
            <person name="Roof S."/>
            <person name="Strawn L."/>
            <person name="Fortes E.D."/>
            <person name="Nightingale K.K."/>
            <person name="Kephart D."/>
            <person name="Wiedmann M."/>
        </authorList>
    </citation>
    <scope>NUCLEOTIDE SEQUENCE [LARGE SCALE GENOMIC DNA]</scope>
    <source>
        <strain evidence="1 2">FSL S10-1187</strain>
    </source>
</reference>
<evidence type="ECO:0000313" key="1">
    <source>
        <dbReference type="EMBL" id="EUJ32829.1"/>
    </source>
</evidence>
<proteinExistence type="predicted"/>
<dbReference type="Proteomes" id="UP000019249">
    <property type="component" value="Unassembled WGS sequence"/>
</dbReference>
<keyword evidence="2" id="KW-1185">Reference proteome</keyword>
<accession>A0ABP3AZ85</accession>
<organism evidence="1 2">
    <name type="scientific">Listeria floridensis FSL S10-1187</name>
    <dbReference type="NCBI Taxonomy" id="1265817"/>
    <lineage>
        <taxon>Bacteria</taxon>
        <taxon>Bacillati</taxon>
        <taxon>Bacillota</taxon>
        <taxon>Bacilli</taxon>
        <taxon>Bacillales</taxon>
        <taxon>Listeriaceae</taxon>
        <taxon>Listeria</taxon>
    </lineage>
</organism>
<name>A0ABP3AZ85_9LIST</name>
<comment type="caution">
    <text evidence="1">The sequence shown here is derived from an EMBL/GenBank/DDBJ whole genome shotgun (WGS) entry which is preliminary data.</text>
</comment>
<protein>
    <submittedName>
        <fullName evidence="1">Uncharacterized protein</fullName>
    </submittedName>
</protein>
<dbReference type="EMBL" id="AODF01000009">
    <property type="protein sequence ID" value="EUJ32829.1"/>
    <property type="molecule type" value="Genomic_DNA"/>
</dbReference>
<dbReference type="RefSeq" id="WP_036096869.1">
    <property type="nucleotide sequence ID" value="NZ_AODF01000009.1"/>
</dbReference>
<gene>
    <name evidence="1" type="ORF">MFLO_06039</name>
</gene>
<evidence type="ECO:0000313" key="2">
    <source>
        <dbReference type="Proteomes" id="UP000019249"/>
    </source>
</evidence>